<dbReference type="InterPro" id="IPR045249">
    <property type="entry name" value="HARBI1-like"/>
</dbReference>
<proteinExistence type="inferred from homology"/>
<dbReference type="PANTHER" id="PTHR22930">
    <property type="match status" value="1"/>
</dbReference>
<evidence type="ECO:0000256" key="5">
    <source>
        <dbReference type="ARBA" id="ARBA00022723"/>
    </source>
</evidence>
<evidence type="ECO:0000256" key="2">
    <source>
        <dbReference type="ARBA" id="ARBA00004123"/>
    </source>
</evidence>
<accession>A0AAV1FJ92</accession>
<keyword evidence="10" id="KW-1185">Reference proteome</keyword>
<protein>
    <submittedName>
        <fullName evidence="9">Nuclease HARBI1</fullName>
    </submittedName>
</protein>
<evidence type="ECO:0000256" key="4">
    <source>
        <dbReference type="ARBA" id="ARBA00022722"/>
    </source>
</evidence>
<organism evidence="9 10">
    <name type="scientific">Xyrichtys novacula</name>
    <name type="common">Pearly razorfish</name>
    <name type="synonym">Hemipteronotus novacula</name>
    <dbReference type="NCBI Taxonomy" id="13765"/>
    <lineage>
        <taxon>Eukaryota</taxon>
        <taxon>Metazoa</taxon>
        <taxon>Chordata</taxon>
        <taxon>Craniata</taxon>
        <taxon>Vertebrata</taxon>
        <taxon>Euteleostomi</taxon>
        <taxon>Actinopterygii</taxon>
        <taxon>Neopterygii</taxon>
        <taxon>Teleostei</taxon>
        <taxon>Neoteleostei</taxon>
        <taxon>Acanthomorphata</taxon>
        <taxon>Eupercaria</taxon>
        <taxon>Labriformes</taxon>
        <taxon>Labridae</taxon>
        <taxon>Xyrichtys</taxon>
    </lineage>
</organism>
<comment type="cofactor">
    <cofactor evidence="1">
        <name>a divalent metal cation</name>
        <dbReference type="ChEBI" id="CHEBI:60240"/>
    </cofactor>
</comment>
<keyword evidence="6" id="KW-0378">Hydrolase</keyword>
<feature type="domain" description="DDE Tnp4" evidence="8">
    <location>
        <begin position="2"/>
        <end position="111"/>
    </location>
</feature>
<evidence type="ECO:0000256" key="1">
    <source>
        <dbReference type="ARBA" id="ARBA00001968"/>
    </source>
</evidence>
<comment type="similarity">
    <text evidence="3">Belongs to the HARBI1 family.</text>
</comment>
<evidence type="ECO:0000259" key="8">
    <source>
        <dbReference type="Pfam" id="PF13359"/>
    </source>
</evidence>
<keyword evidence="7" id="KW-0539">Nucleus</keyword>
<keyword evidence="4" id="KW-0540">Nuclease</keyword>
<sequence>MGNTGSVHDALVLRRSPMYKEYLYPPAGYALLGDGGYPCLRHPVTIIMPYRHPLAGRVEERFNQHHTRARNVVERAFGMLKTRWRAIFLRALEIRAVFAPKVVTACCILHNLCLATGDIPEEEHHEDDGGGGVSGKQHNRKHYRALQCQPSCQTGCTDVRSQQRAACTFSLDM</sequence>
<evidence type="ECO:0000313" key="9">
    <source>
        <dbReference type="EMBL" id="CAJ1061507.1"/>
    </source>
</evidence>
<dbReference type="GO" id="GO:0046872">
    <property type="term" value="F:metal ion binding"/>
    <property type="evidence" value="ECO:0007669"/>
    <property type="project" value="UniProtKB-KW"/>
</dbReference>
<dbReference type="Pfam" id="PF13359">
    <property type="entry name" value="DDE_Tnp_4"/>
    <property type="match status" value="1"/>
</dbReference>
<evidence type="ECO:0000256" key="7">
    <source>
        <dbReference type="ARBA" id="ARBA00023242"/>
    </source>
</evidence>
<dbReference type="AlphaFoldDB" id="A0AAV1FJ92"/>
<dbReference type="GO" id="GO:0005634">
    <property type="term" value="C:nucleus"/>
    <property type="evidence" value="ECO:0007669"/>
    <property type="project" value="UniProtKB-SubCell"/>
</dbReference>
<gene>
    <name evidence="9" type="ORF">XNOV1_A020451</name>
</gene>
<name>A0AAV1FJ92_XYRNO</name>
<keyword evidence="5" id="KW-0479">Metal-binding</keyword>
<dbReference type="Proteomes" id="UP001178508">
    <property type="component" value="Chromosome 8"/>
</dbReference>
<comment type="subcellular location">
    <subcellularLocation>
        <location evidence="2">Nucleus</location>
    </subcellularLocation>
</comment>
<dbReference type="EMBL" id="OY660871">
    <property type="protein sequence ID" value="CAJ1061507.1"/>
    <property type="molecule type" value="Genomic_DNA"/>
</dbReference>
<dbReference type="GO" id="GO:0004518">
    <property type="term" value="F:nuclease activity"/>
    <property type="evidence" value="ECO:0007669"/>
    <property type="project" value="UniProtKB-KW"/>
</dbReference>
<evidence type="ECO:0000313" key="10">
    <source>
        <dbReference type="Proteomes" id="UP001178508"/>
    </source>
</evidence>
<dbReference type="InterPro" id="IPR027806">
    <property type="entry name" value="HARBI1_dom"/>
</dbReference>
<reference evidence="9" key="1">
    <citation type="submission" date="2023-08" db="EMBL/GenBank/DDBJ databases">
        <authorList>
            <person name="Alioto T."/>
            <person name="Alioto T."/>
            <person name="Gomez Garrido J."/>
        </authorList>
    </citation>
    <scope>NUCLEOTIDE SEQUENCE</scope>
</reference>
<dbReference type="GO" id="GO:0016787">
    <property type="term" value="F:hydrolase activity"/>
    <property type="evidence" value="ECO:0007669"/>
    <property type="project" value="UniProtKB-KW"/>
</dbReference>
<dbReference type="PANTHER" id="PTHR22930:SF206">
    <property type="entry name" value="NUCLEASE HARBI1"/>
    <property type="match status" value="1"/>
</dbReference>
<evidence type="ECO:0000256" key="6">
    <source>
        <dbReference type="ARBA" id="ARBA00022801"/>
    </source>
</evidence>
<evidence type="ECO:0000256" key="3">
    <source>
        <dbReference type="ARBA" id="ARBA00006958"/>
    </source>
</evidence>